<keyword evidence="3" id="KW-1185">Reference proteome</keyword>
<keyword evidence="1" id="KW-0472">Membrane</keyword>
<keyword evidence="1" id="KW-1133">Transmembrane helix</keyword>
<dbReference type="Proteomes" id="UP000076727">
    <property type="component" value="Unassembled WGS sequence"/>
</dbReference>
<evidence type="ECO:0000256" key="1">
    <source>
        <dbReference type="SAM" id="Phobius"/>
    </source>
</evidence>
<name>A0A165TY09_9APHY</name>
<accession>A0A165TY09</accession>
<reference evidence="2 3" key="1">
    <citation type="journal article" date="2016" name="Mol. Biol. Evol.">
        <title>Comparative Genomics of Early-Diverging Mushroom-Forming Fungi Provides Insights into the Origins of Lignocellulose Decay Capabilities.</title>
        <authorList>
            <person name="Nagy L.G."/>
            <person name="Riley R."/>
            <person name="Tritt A."/>
            <person name="Adam C."/>
            <person name="Daum C."/>
            <person name="Floudas D."/>
            <person name="Sun H."/>
            <person name="Yadav J.S."/>
            <person name="Pangilinan J."/>
            <person name="Larsson K.H."/>
            <person name="Matsuura K."/>
            <person name="Barry K."/>
            <person name="Labutti K."/>
            <person name="Kuo R."/>
            <person name="Ohm R.A."/>
            <person name="Bhattacharya S.S."/>
            <person name="Shirouzu T."/>
            <person name="Yoshinaga Y."/>
            <person name="Martin F.M."/>
            <person name="Grigoriev I.V."/>
            <person name="Hibbett D.S."/>
        </authorList>
    </citation>
    <scope>NUCLEOTIDE SEQUENCE [LARGE SCALE GENOMIC DNA]</scope>
    <source>
        <strain evidence="2 3">L-15889</strain>
    </source>
</reference>
<evidence type="ECO:0000313" key="3">
    <source>
        <dbReference type="Proteomes" id="UP000076727"/>
    </source>
</evidence>
<proteinExistence type="predicted"/>
<dbReference type="EMBL" id="KV429034">
    <property type="protein sequence ID" value="KZT74119.1"/>
    <property type="molecule type" value="Genomic_DNA"/>
</dbReference>
<evidence type="ECO:0000313" key="2">
    <source>
        <dbReference type="EMBL" id="KZT74119.1"/>
    </source>
</evidence>
<feature type="transmembrane region" description="Helical" evidence="1">
    <location>
        <begin position="244"/>
        <end position="269"/>
    </location>
</feature>
<sequence>MLILPYFLKSIAALRAVFVLIASASASRYTHHFGKPTIGGCTRLALGLALAYSLIELDPPDDPTSPQFGHLSESPPTDMIIWRLHSDVAAYHLELDGKLSPAADQDITISELDAPTFISGMASPVHSDITGSLPPSAASAPVVIGVPELDWSIPGAPTVKAPKIEEVKSNAVYYDLYFVDFYLVRANSTFDPDSLLRPSPPAAPDDTPPRMWWYEAPLLRFERLCMKKSEIPLDIGSFKLCCILVMRFLVLGLTMCEILWSLAPIPRLVRRAWRARRRAHRPLSERRLMRYRRR</sequence>
<organism evidence="2 3">
    <name type="scientific">Daedalea quercina L-15889</name>
    <dbReference type="NCBI Taxonomy" id="1314783"/>
    <lineage>
        <taxon>Eukaryota</taxon>
        <taxon>Fungi</taxon>
        <taxon>Dikarya</taxon>
        <taxon>Basidiomycota</taxon>
        <taxon>Agaricomycotina</taxon>
        <taxon>Agaricomycetes</taxon>
        <taxon>Polyporales</taxon>
        <taxon>Fomitopsis</taxon>
    </lineage>
</organism>
<keyword evidence="1" id="KW-0812">Transmembrane</keyword>
<gene>
    <name evidence="2" type="ORF">DAEQUDRAFT_290234</name>
</gene>
<dbReference type="OrthoDB" id="2814164at2759"/>
<dbReference type="AlphaFoldDB" id="A0A165TY09"/>
<protein>
    <submittedName>
        <fullName evidence="2">Uncharacterized protein</fullName>
    </submittedName>
</protein>